<reference evidence="22 23" key="1">
    <citation type="submission" date="2016-08" db="EMBL/GenBank/DDBJ databases">
        <authorList>
            <person name="Seilhamer J.J."/>
        </authorList>
    </citation>
    <scope>NUCLEOTIDE SEQUENCE [LARGE SCALE GENOMIC DNA]</scope>
    <source>
        <strain evidence="22 23">KCTC 42603</strain>
    </source>
</reference>
<dbReference type="PROSITE" id="PS51387">
    <property type="entry name" value="FAD_PCMH"/>
    <property type="match status" value="1"/>
</dbReference>
<evidence type="ECO:0000256" key="12">
    <source>
        <dbReference type="ARBA" id="ARBA00022857"/>
    </source>
</evidence>
<dbReference type="UniPathway" id="UPA00219"/>
<dbReference type="PANTHER" id="PTHR21071:SF4">
    <property type="entry name" value="UDP-N-ACETYLENOLPYRUVOYLGLUCOSAMINE REDUCTASE"/>
    <property type="match status" value="1"/>
</dbReference>
<dbReference type="EMBL" id="MDHN01000020">
    <property type="protein sequence ID" value="OFC71072.1"/>
    <property type="molecule type" value="Genomic_DNA"/>
</dbReference>
<evidence type="ECO:0000256" key="8">
    <source>
        <dbReference type="ARBA" id="ARBA00022490"/>
    </source>
</evidence>
<evidence type="ECO:0000256" key="15">
    <source>
        <dbReference type="ARBA" id="ARBA00023002"/>
    </source>
</evidence>
<keyword evidence="23" id="KW-1185">Reference proteome</keyword>
<dbReference type="GO" id="GO:0008360">
    <property type="term" value="P:regulation of cell shape"/>
    <property type="evidence" value="ECO:0007669"/>
    <property type="project" value="UniProtKB-KW"/>
</dbReference>
<comment type="cofactor">
    <cofactor evidence="1 20">
        <name>FAD</name>
        <dbReference type="ChEBI" id="CHEBI:57692"/>
    </cofactor>
</comment>
<evidence type="ECO:0000256" key="17">
    <source>
        <dbReference type="ARBA" id="ARBA00023316"/>
    </source>
</evidence>
<proteinExistence type="inferred from homology"/>
<comment type="caution">
    <text evidence="22">The sequence shown here is derived from an EMBL/GenBank/DDBJ whole genome shotgun (WGS) entry which is preliminary data.</text>
</comment>
<dbReference type="Pfam" id="PF02873">
    <property type="entry name" value="MurB_C"/>
    <property type="match status" value="1"/>
</dbReference>
<accession>A0A1E7ZC76</accession>
<dbReference type="InterPro" id="IPR006094">
    <property type="entry name" value="Oxid_FAD_bind_N"/>
</dbReference>
<dbReference type="NCBIfam" id="NF000755">
    <property type="entry name" value="PRK00046.1"/>
    <property type="match status" value="1"/>
</dbReference>
<sequence>MISFSSPELFRARWLQSDTNYLLGGGSNTLFLEDFDGQVFINEMRGIEHAESDTHHLLRVAGGENWHALVTYCLDKGWYGMENLALIPGSVGASPIQNIGAYGVEVGQFIASVELIDIQSGKATTLNNSECEFGYRDSVFKKALAGKTLITHVNFALPKTYSPVVSYGELAALDNPTAQQVYDTVIAVRKSKLPDPDELGNAGSFFKNPVVSVSHFERLKKAASTIPGFVVDNGVKIPAAWLIDQCGFKGKTEGGVRCHITQPLVLTNTGEAVGNDVVKLARSIMDTVRERYDIALEAEVRLVGRNGVINL</sequence>
<keyword evidence="16 20" id="KW-0131">Cell cycle</keyword>
<keyword evidence="10 20" id="KW-0285">Flavoprotein</keyword>
<keyword evidence="8 20" id="KW-0963">Cytoplasm</keyword>
<dbReference type="Proteomes" id="UP000175691">
    <property type="component" value="Unassembled WGS sequence"/>
</dbReference>
<dbReference type="InterPro" id="IPR036635">
    <property type="entry name" value="MurB_C_sf"/>
</dbReference>
<dbReference type="InterPro" id="IPR003170">
    <property type="entry name" value="MurB"/>
</dbReference>
<dbReference type="InterPro" id="IPR016166">
    <property type="entry name" value="FAD-bd_PCMH"/>
</dbReference>
<dbReference type="GO" id="GO:0071949">
    <property type="term" value="F:FAD binding"/>
    <property type="evidence" value="ECO:0007669"/>
    <property type="project" value="InterPro"/>
</dbReference>
<feature type="active site" evidence="20">
    <location>
        <position position="299"/>
    </location>
</feature>
<dbReference type="AlphaFoldDB" id="A0A1E7ZC76"/>
<dbReference type="InterPro" id="IPR011601">
    <property type="entry name" value="MurB_C"/>
</dbReference>
<keyword evidence="14 20" id="KW-0573">Peptidoglycan synthesis</keyword>
<organism evidence="22 23">
    <name type="scientific">Alteromonas confluentis</name>
    <dbReference type="NCBI Taxonomy" id="1656094"/>
    <lineage>
        <taxon>Bacteria</taxon>
        <taxon>Pseudomonadati</taxon>
        <taxon>Pseudomonadota</taxon>
        <taxon>Gammaproteobacteria</taxon>
        <taxon>Alteromonadales</taxon>
        <taxon>Alteromonadaceae</taxon>
        <taxon>Alteromonas/Salinimonas group</taxon>
        <taxon>Alteromonas</taxon>
    </lineage>
</organism>
<protein>
    <recommendedName>
        <fullName evidence="7 20">UDP-N-acetylenolpyruvoylglucosamine reductase</fullName>
        <ecNumber evidence="6 20">1.3.1.98</ecNumber>
    </recommendedName>
    <alternativeName>
        <fullName evidence="18 20">UDP-N-acetylmuramate dehydrogenase</fullName>
    </alternativeName>
</protein>
<evidence type="ECO:0000256" key="18">
    <source>
        <dbReference type="ARBA" id="ARBA00031026"/>
    </source>
</evidence>
<dbReference type="Pfam" id="PF01565">
    <property type="entry name" value="FAD_binding_4"/>
    <property type="match status" value="1"/>
</dbReference>
<dbReference type="Gene3D" id="3.90.78.10">
    <property type="entry name" value="UDP-N-acetylenolpyruvoylglucosamine reductase, C-terminal domain"/>
    <property type="match status" value="1"/>
</dbReference>
<dbReference type="HAMAP" id="MF_00037">
    <property type="entry name" value="MurB"/>
    <property type="match status" value="1"/>
</dbReference>
<dbReference type="EC" id="1.3.1.98" evidence="6 20"/>
<evidence type="ECO:0000256" key="4">
    <source>
        <dbReference type="ARBA" id="ARBA00004752"/>
    </source>
</evidence>
<dbReference type="InterPro" id="IPR016169">
    <property type="entry name" value="FAD-bd_PCMH_sub2"/>
</dbReference>
<evidence type="ECO:0000256" key="5">
    <source>
        <dbReference type="ARBA" id="ARBA00010485"/>
    </source>
</evidence>
<dbReference type="InterPro" id="IPR036318">
    <property type="entry name" value="FAD-bd_PCMH-like_sf"/>
</dbReference>
<comment type="subcellular location">
    <subcellularLocation>
        <location evidence="3 20">Cytoplasm</location>
    </subcellularLocation>
</comment>
<dbReference type="GO" id="GO:0008762">
    <property type="term" value="F:UDP-N-acetylmuramate dehydrogenase activity"/>
    <property type="evidence" value="ECO:0007669"/>
    <property type="project" value="UniProtKB-UniRule"/>
</dbReference>
<evidence type="ECO:0000256" key="2">
    <source>
        <dbReference type="ARBA" id="ARBA00003921"/>
    </source>
</evidence>
<dbReference type="GO" id="GO:0071555">
    <property type="term" value="P:cell wall organization"/>
    <property type="evidence" value="ECO:0007669"/>
    <property type="project" value="UniProtKB-KW"/>
</dbReference>
<evidence type="ECO:0000259" key="21">
    <source>
        <dbReference type="PROSITE" id="PS51387"/>
    </source>
</evidence>
<keyword evidence="15 20" id="KW-0560">Oxidoreductase</keyword>
<dbReference type="GO" id="GO:0005829">
    <property type="term" value="C:cytosol"/>
    <property type="evidence" value="ECO:0007669"/>
    <property type="project" value="TreeGrafter"/>
</dbReference>
<feature type="domain" description="FAD-binding PCMH-type" evidence="21">
    <location>
        <begin position="1"/>
        <end position="160"/>
    </location>
</feature>
<dbReference type="NCBIfam" id="TIGR00179">
    <property type="entry name" value="murB"/>
    <property type="match status" value="1"/>
</dbReference>
<evidence type="ECO:0000256" key="6">
    <source>
        <dbReference type="ARBA" id="ARBA00012518"/>
    </source>
</evidence>
<evidence type="ECO:0000256" key="13">
    <source>
        <dbReference type="ARBA" id="ARBA00022960"/>
    </source>
</evidence>
<evidence type="ECO:0000256" key="10">
    <source>
        <dbReference type="ARBA" id="ARBA00022630"/>
    </source>
</evidence>
<evidence type="ECO:0000256" key="11">
    <source>
        <dbReference type="ARBA" id="ARBA00022827"/>
    </source>
</evidence>
<comment type="function">
    <text evidence="2 20">Cell wall formation.</text>
</comment>
<evidence type="ECO:0000256" key="1">
    <source>
        <dbReference type="ARBA" id="ARBA00001974"/>
    </source>
</evidence>
<dbReference type="Gene3D" id="3.30.465.10">
    <property type="match status" value="1"/>
</dbReference>
<dbReference type="GO" id="GO:0009252">
    <property type="term" value="P:peptidoglycan biosynthetic process"/>
    <property type="evidence" value="ECO:0007669"/>
    <property type="project" value="UniProtKB-UniRule"/>
</dbReference>
<keyword evidence="17 20" id="KW-0961">Cell wall biogenesis/degradation</keyword>
<evidence type="ECO:0000256" key="19">
    <source>
        <dbReference type="ARBA" id="ARBA00048914"/>
    </source>
</evidence>
<name>A0A1E7ZC76_9ALTE</name>
<evidence type="ECO:0000256" key="9">
    <source>
        <dbReference type="ARBA" id="ARBA00022618"/>
    </source>
</evidence>
<comment type="catalytic activity">
    <reaction evidence="19 20">
        <text>UDP-N-acetyl-alpha-D-muramate + NADP(+) = UDP-N-acetyl-3-O-(1-carboxyvinyl)-alpha-D-glucosamine + NADPH + H(+)</text>
        <dbReference type="Rhea" id="RHEA:12248"/>
        <dbReference type="ChEBI" id="CHEBI:15378"/>
        <dbReference type="ChEBI" id="CHEBI:57783"/>
        <dbReference type="ChEBI" id="CHEBI:58349"/>
        <dbReference type="ChEBI" id="CHEBI:68483"/>
        <dbReference type="ChEBI" id="CHEBI:70757"/>
        <dbReference type="EC" id="1.3.1.98"/>
    </reaction>
</comment>
<dbReference type="PANTHER" id="PTHR21071">
    <property type="entry name" value="UDP-N-ACETYLENOLPYRUVOYLGLUCOSAMINE REDUCTASE"/>
    <property type="match status" value="1"/>
</dbReference>
<evidence type="ECO:0000256" key="7">
    <source>
        <dbReference type="ARBA" id="ARBA00015188"/>
    </source>
</evidence>
<feature type="active site" description="Proton donor" evidence="20">
    <location>
        <position position="204"/>
    </location>
</feature>
<dbReference type="STRING" id="1656094.BFC18_10155"/>
<keyword evidence="13 20" id="KW-0133">Cell shape</keyword>
<feature type="active site" evidence="20">
    <location>
        <position position="136"/>
    </location>
</feature>
<evidence type="ECO:0000256" key="14">
    <source>
        <dbReference type="ARBA" id="ARBA00022984"/>
    </source>
</evidence>
<comment type="pathway">
    <text evidence="4 20">Cell wall biogenesis; peptidoglycan biosynthesis.</text>
</comment>
<evidence type="ECO:0000313" key="22">
    <source>
        <dbReference type="EMBL" id="OFC71072.1"/>
    </source>
</evidence>
<keyword evidence="12 20" id="KW-0521">NADP</keyword>
<dbReference type="SUPFAM" id="SSF56176">
    <property type="entry name" value="FAD-binding/transporter-associated domain-like"/>
    <property type="match status" value="1"/>
</dbReference>
<evidence type="ECO:0000313" key="23">
    <source>
        <dbReference type="Proteomes" id="UP000175691"/>
    </source>
</evidence>
<dbReference type="SUPFAM" id="SSF56194">
    <property type="entry name" value="Uridine diphospho-N-Acetylenolpyruvylglucosamine reductase, MurB, C-terminal domain"/>
    <property type="match status" value="1"/>
</dbReference>
<evidence type="ECO:0000256" key="20">
    <source>
        <dbReference type="HAMAP-Rule" id="MF_00037"/>
    </source>
</evidence>
<gene>
    <name evidence="20" type="primary">murB</name>
    <name evidence="22" type="ORF">BFC18_10155</name>
</gene>
<dbReference type="GO" id="GO:0051301">
    <property type="term" value="P:cell division"/>
    <property type="evidence" value="ECO:0007669"/>
    <property type="project" value="UniProtKB-KW"/>
</dbReference>
<keyword evidence="11 20" id="KW-0274">FAD</keyword>
<evidence type="ECO:0000256" key="16">
    <source>
        <dbReference type="ARBA" id="ARBA00023306"/>
    </source>
</evidence>
<keyword evidence="9 20" id="KW-0132">Cell division</keyword>
<evidence type="ECO:0000256" key="3">
    <source>
        <dbReference type="ARBA" id="ARBA00004496"/>
    </source>
</evidence>
<comment type="similarity">
    <text evidence="5 20">Belongs to the MurB family.</text>
</comment>